<feature type="domain" description="C2H2-type" evidence="12">
    <location>
        <begin position="163"/>
        <end position="190"/>
    </location>
</feature>
<feature type="domain" description="C2H2-type" evidence="12">
    <location>
        <begin position="135"/>
        <end position="162"/>
    </location>
</feature>
<feature type="region of interest" description="Disordered" evidence="11">
    <location>
        <begin position="38"/>
        <end position="100"/>
    </location>
</feature>
<feature type="domain" description="C2H2-type" evidence="12">
    <location>
        <begin position="191"/>
        <end position="218"/>
    </location>
</feature>
<feature type="compositionally biased region" description="Low complexity" evidence="11">
    <location>
        <begin position="54"/>
        <end position="66"/>
    </location>
</feature>
<protein>
    <recommendedName>
        <fullName evidence="12">C2H2-type domain-containing protein</fullName>
    </recommendedName>
</protein>
<evidence type="ECO:0000256" key="10">
    <source>
        <dbReference type="ARBA" id="ARBA00023242"/>
    </source>
</evidence>
<dbReference type="GO" id="GO:0008270">
    <property type="term" value="F:zinc ion binding"/>
    <property type="evidence" value="ECO:0007669"/>
    <property type="project" value="UniProtKB-KW"/>
</dbReference>
<dbReference type="GO" id="GO:0010468">
    <property type="term" value="P:regulation of gene expression"/>
    <property type="evidence" value="ECO:0007669"/>
    <property type="project" value="TreeGrafter"/>
</dbReference>
<feature type="domain" description="C2H2-type" evidence="12">
    <location>
        <begin position="107"/>
        <end position="134"/>
    </location>
</feature>
<dbReference type="FunFam" id="3.30.160.60:FF:000624">
    <property type="entry name" value="zinc finger protein 697"/>
    <property type="match status" value="1"/>
</dbReference>
<feature type="compositionally biased region" description="Basic and acidic residues" evidence="11">
    <location>
        <begin position="268"/>
        <end position="290"/>
    </location>
</feature>
<dbReference type="PANTHER" id="PTHR16515">
    <property type="entry name" value="PR DOMAIN ZINC FINGER PROTEIN"/>
    <property type="match status" value="1"/>
</dbReference>
<reference evidence="13" key="1">
    <citation type="submission" date="2022-08" db="UniProtKB">
        <authorList>
            <consortium name="EnsemblMetazoa"/>
        </authorList>
    </citation>
    <scope>IDENTIFICATION</scope>
    <source>
        <strain evidence="13">EBRO</strain>
    </source>
</reference>
<keyword evidence="5" id="KW-0863">Zinc-finger</keyword>
<dbReference type="InterPro" id="IPR050331">
    <property type="entry name" value="Zinc_finger"/>
</dbReference>
<accession>A0A182IYM6</accession>
<feature type="region of interest" description="Disordered" evidence="11">
    <location>
        <begin position="268"/>
        <end position="311"/>
    </location>
</feature>
<keyword evidence="3" id="KW-0479">Metal-binding</keyword>
<evidence type="ECO:0000313" key="13">
    <source>
        <dbReference type="EnsemblMetazoa" id="AATE008001-PA.1"/>
    </source>
</evidence>
<evidence type="ECO:0000256" key="2">
    <source>
        <dbReference type="ARBA" id="ARBA00006991"/>
    </source>
</evidence>
<dbReference type="InterPro" id="IPR013087">
    <property type="entry name" value="Znf_C2H2_type"/>
</dbReference>
<evidence type="ECO:0000256" key="8">
    <source>
        <dbReference type="ARBA" id="ARBA00023125"/>
    </source>
</evidence>
<dbReference type="PROSITE" id="PS50157">
    <property type="entry name" value="ZINC_FINGER_C2H2_2"/>
    <property type="match status" value="6"/>
</dbReference>
<keyword evidence="7" id="KW-0805">Transcription regulation</keyword>
<comment type="similarity">
    <text evidence="2">Belongs to the krueppel C2H2-type zinc-finger protein family.</text>
</comment>
<feature type="domain" description="C2H2-type" evidence="12">
    <location>
        <begin position="247"/>
        <end position="274"/>
    </location>
</feature>
<evidence type="ECO:0000256" key="1">
    <source>
        <dbReference type="ARBA" id="ARBA00004123"/>
    </source>
</evidence>
<dbReference type="GO" id="GO:0005634">
    <property type="term" value="C:nucleus"/>
    <property type="evidence" value="ECO:0007669"/>
    <property type="project" value="UniProtKB-SubCell"/>
</dbReference>
<dbReference type="PROSITE" id="PS00028">
    <property type="entry name" value="ZINC_FINGER_C2H2_1"/>
    <property type="match status" value="6"/>
</dbReference>
<dbReference type="FunFam" id="3.30.160.60:FF:003226">
    <property type="entry name" value="Zinc finger protein"/>
    <property type="match status" value="1"/>
</dbReference>
<evidence type="ECO:0000256" key="11">
    <source>
        <dbReference type="SAM" id="MobiDB-lite"/>
    </source>
</evidence>
<dbReference type="Pfam" id="PF00096">
    <property type="entry name" value="zf-C2H2"/>
    <property type="match status" value="4"/>
</dbReference>
<dbReference type="PANTHER" id="PTHR16515:SF49">
    <property type="entry name" value="GASTRULA ZINC FINGER PROTEIN XLCGF49.1-LIKE-RELATED"/>
    <property type="match status" value="1"/>
</dbReference>
<evidence type="ECO:0000256" key="3">
    <source>
        <dbReference type="ARBA" id="ARBA00022723"/>
    </source>
</evidence>
<dbReference type="VEuPathDB" id="VectorBase:AATE008001"/>
<dbReference type="EnsemblMetazoa" id="AATE008001-RA">
    <property type="protein sequence ID" value="AATE008001-PA.1"/>
    <property type="gene ID" value="AATE008001"/>
</dbReference>
<sequence>MHDTIVTVDYIETNLPTAAATNSPLDLSTSLLSRVMLPISPPSGAEDEHKSVSGDDSSISISSGASTGDRCDGPLDLDLGAIGTDTGDRSRASPKARPAVRSERAMLPCEVCGKAFDRPSLLKRHMRTHTGEKPHVCGVCGKGFSTSSSLNTHVRIHSGEKPHQCQVCGKRFTASSNLYYHRMTHIKDKPHKCSLCSKSFPTPGDLKSHMYVHNGSWPFKCHICSRGFSKQTNLKNHLFLHTGDKPHVCEICNKSFALACNLKAHMKTHEDNGSSHEGESNRSTHSHSEGEESNSSPSSLQGNAPSAFEKADTERLTNFSKHLLFSSYTKQMLSGVG</sequence>
<dbReference type="AlphaFoldDB" id="A0A182IYM6"/>
<dbReference type="Pfam" id="PF13465">
    <property type="entry name" value="zf-H2C2_2"/>
    <property type="match status" value="1"/>
</dbReference>
<proteinExistence type="inferred from homology"/>
<comment type="subcellular location">
    <subcellularLocation>
        <location evidence="1">Nucleus</location>
    </subcellularLocation>
</comment>
<name>A0A182IYM6_ANOAO</name>
<keyword evidence="10" id="KW-0539">Nucleus</keyword>
<evidence type="ECO:0000256" key="7">
    <source>
        <dbReference type="ARBA" id="ARBA00023015"/>
    </source>
</evidence>
<dbReference type="Gene3D" id="3.30.160.60">
    <property type="entry name" value="Classic Zinc Finger"/>
    <property type="match status" value="6"/>
</dbReference>
<keyword evidence="8" id="KW-0238">DNA-binding</keyword>
<evidence type="ECO:0000256" key="4">
    <source>
        <dbReference type="ARBA" id="ARBA00022737"/>
    </source>
</evidence>
<dbReference type="GO" id="GO:0003677">
    <property type="term" value="F:DNA binding"/>
    <property type="evidence" value="ECO:0007669"/>
    <property type="project" value="UniProtKB-KW"/>
</dbReference>
<evidence type="ECO:0000256" key="5">
    <source>
        <dbReference type="ARBA" id="ARBA00022771"/>
    </source>
</evidence>
<dbReference type="STRING" id="41427.A0A182IYM6"/>
<evidence type="ECO:0000259" key="12">
    <source>
        <dbReference type="PROSITE" id="PS50157"/>
    </source>
</evidence>
<keyword evidence="4" id="KW-0677">Repeat</keyword>
<organism evidence="13">
    <name type="scientific">Anopheles atroparvus</name>
    <name type="common">European mosquito</name>
    <dbReference type="NCBI Taxonomy" id="41427"/>
    <lineage>
        <taxon>Eukaryota</taxon>
        <taxon>Metazoa</taxon>
        <taxon>Ecdysozoa</taxon>
        <taxon>Arthropoda</taxon>
        <taxon>Hexapoda</taxon>
        <taxon>Insecta</taxon>
        <taxon>Pterygota</taxon>
        <taxon>Neoptera</taxon>
        <taxon>Endopterygota</taxon>
        <taxon>Diptera</taxon>
        <taxon>Nematocera</taxon>
        <taxon>Culicoidea</taxon>
        <taxon>Culicidae</taxon>
        <taxon>Anophelinae</taxon>
        <taxon>Anopheles</taxon>
    </lineage>
</organism>
<dbReference type="InterPro" id="IPR036236">
    <property type="entry name" value="Znf_C2H2_sf"/>
</dbReference>
<evidence type="ECO:0000256" key="6">
    <source>
        <dbReference type="ARBA" id="ARBA00022833"/>
    </source>
</evidence>
<feature type="domain" description="C2H2-type" evidence="12">
    <location>
        <begin position="219"/>
        <end position="246"/>
    </location>
</feature>
<dbReference type="SMART" id="SM00355">
    <property type="entry name" value="ZnF_C2H2"/>
    <property type="match status" value="6"/>
</dbReference>
<dbReference type="SUPFAM" id="SSF57667">
    <property type="entry name" value="beta-beta-alpha zinc fingers"/>
    <property type="match status" value="3"/>
</dbReference>
<keyword evidence="6" id="KW-0862">Zinc</keyword>
<dbReference type="FunFam" id="3.30.160.60:FF:000446">
    <property type="entry name" value="Zinc finger protein"/>
    <property type="match status" value="1"/>
</dbReference>
<dbReference type="FunFam" id="3.30.160.60:FF:000450">
    <property type="entry name" value="PR domain zinc finger protein 14"/>
    <property type="match status" value="1"/>
</dbReference>
<keyword evidence="9" id="KW-0804">Transcription</keyword>
<evidence type="ECO:0000256" key="9">
    <source>
        <dbReference type="ARBA" id="ARBA00023163"/>
    </source>
</evidence>
<dbReference type="FunFam" id="3.30.160.60:FF:000761">
    <property type="entry name" value="Zinc finger protein 449"/>
    <property type="match status" value="1"/>
</dbReference>